<dbReference type="Proteomes" id="UP000297453">
    <property type="component" value="Unassembled WGS sequence"/>
</dbReference>
<dbReference type="InterPro" id="IPR058177">
    <property type="entry name" value="LIC11435-like"/>
</dbReference>
<dbReference type="OrthoDB" id="363356at2"/>
<dbReference type="Gene3D" id="2.60.40.10">
    <property type="entry name" value="Immunoglobulins"/>
    <property type="match status" value="1"/>
</dbReference>
<keyword evidence="1" id="KW-0472">Membrane</keyword>
<keyword evidence="1" id="KW-1133">Transmembrane helix</keyword>
<dbReference type="AlphaFoldDB" id="A0A4R9FLV9"/>
<gene>
    <name evidence="2" type="ORF">EHO59_16150</name>
</gene>
<reference evidence="2" key="1">
    <citation type="journal article" date="2019" name="PLoS Negl. Trop. Dis.">
        <title>Revisiting the worldwide diversity of Leptospira species in the environment.</title>
        <authorList>
            <person name="Vincent A.T."/>
            <person name="Schiettekatte O."/>
            <person name="Bourhy P."/>
            <person name="Veyrier F.J."/>
            <person name="Picardeau M."/>
        </authorList>
    </citation>
    <scope>NUCLEOTIDE SEQUENCE [LARGE SCALE GENOMIC DNA]</scope>
    <source>
        <strain evidence="2">SSS9</strain>
    </source>
</reference>
<comment type="caution">
    <text evidence="2">The sequence shown here is derived from an EMBL/GenBank/DDBJ whole genome shotgun (WGS) entry which is preliminary data.</text>
</comment>
<keyword evidence="3" id="KW-1185">Reference proteome</keyword>
<protein>
    <submittedName>
        <fullName evidence="2">Uncharacterized protein</fullName>
    </submittedName>
</protein>
<sequence length="398" mass="44575">MLNRNAHSLRFLFSWIFLGVCFLLSFPIYSKEEGVKLEWRQIPDAGGYVVEIKDSRGKITREKTNGTQIQLELPPGTYEHRIGVLNRYGRVSVFSTWIPFEVILSQKPEILSAEKNKFLNKDLPDTFEIKGKHFTDATKVVLKDSKGNEVSIKSIEVKNSETILVTVDRKKPPEGAVSVRVENPRNKVAEKENYLFVAETESELAALESKEQKKQTSSAPFRFDYGAVARSAIVPGWGQYYQNKSNFRTFLFPALLLGAGAYVASEGNSYLNASHALSAARQNNVMYNYAFIHSGNPTFFTLAFYNYSQIAPKYSTAVADYNQLEIGIGVVGLFYILNLMDAGFFAGNKEVQVEGTQAPVTVSPLIRNLRDSNQSNAYSLGNSTGLFQRTEIGVQFAW</sequence>
<dbReference type="NCBIfam" id="NF047756">
    <property type="entry name" value="LIC11435_fam"/>
    <property type="match status" value="1"/>
</dbReference>
<proteinExistence type="predicted"/>
<feature type="transmembrane region" description="Helical" evidence="1">
    <location>
        <begin position="12"/>
        <end position="30"/>
    </location>
</feature>
<evidence type="ECO:0000256" key="1">
    <source>
        <dbReference type="SAM" id="Phobius"/>
    </source>
</evidence>
<accession>A0A4R9FLV9</accession>
<organism evidence="2 3">
    <name type="scientific">Leptospira semungkisensis</name>
    <dbReference type="NCBI Taxonomy" id="2484985"/>
    <lineage>
        <taxon>Bacteria</taxon>
        <taxon>Pseudomonadati</taxon>
        <taxon>Spirochaetota</taxon>
        <taxon>Spirochaetia</taxon>
        <taxon>Leptospirales</taxon>
        <taxon>Leptospiraceae</taxon>
        <taxon>Leptospira</taxon>
    </lineage>
</organism>
<name>A0A4R9FLV9_9LEPT</name>
<dbReference type="InterPro" id="IPR013783">
    <property type="entry name" value="Ig-like_fold"/>
</dbReference>
<evidence type="ECO:0000313" key="2">
    <source>
        <dbReference type="EMBL" id="TGJ99393.1"/>
    </source>
</evidence>
<evidence type="ECO:0000313" key="3">
    <source>
        <dbReference type="Proteomes" id="UP000297453"/>
    </source>
</evidence>
<keyword evidence="1" id="KW-0812">Transmembrane</keyword>
<dbReference type="RefSeq" id="WP_135589484.1">
    <property type="nucleotide sequence ID" value="NZ_RQEP01000019.1"/>
</dbReference>
<dbReference type="EMBL" id="RQEP01000019">
    <property type="protein sequence ID" value="TGJ99393.1"/>
    <property type="molecule type" value="Genomic_DNA"/>
</dbReference>